<dbReference type="SUPFAM" id="SSF46689">
    <property type="entry name" value="Homeodomain-like"/>
    <property type="match status" value="1"/>
</dbReference>
<sequence>MKMNGGETKTRDLKEALHAYEKEILLTVLHENCYNISKSARVLGISRQNLQHKIKRHHIAVAHGTAGSTQG</sequence>
<dbReference type="InterPro" id="IPR009057">
    <property type="entry name" value="Homeodomain-like_sf"/>
</dbReference>
<dbReference type="PRINTS" id="PR01590">
    <property type="entry name" value="HTHFIS"/>
</dbReference>
<evidence type="ECO:0000313" key="2">
    <source>
        <dbReference type="EMBL" id="QCT70573.1"/>
    </source>
</evidence>
<dbReference type="EMBL" id="CP029487">
    <property type="protein sequence ID" value="QCT70573.1"/>
    <property type="molecule type" value="Genomic_DNA"/>
</dbReference>
<dbReference type="Pfam" id="PF02954">
    <property type="entry name" value="HTH_8"/>
    <property type="match status" value="1"/>
</dbReference>
<dbReference type="Proteomes" id="UP000218387">
    <property type="component" value="Chromosome"/>
</dbReference>
<organism evidence="2 3">
    <name type="scientific">Eubacterium maltosivorans</name>
    <dbReference type="NCBI Taxonomy" id="2041044"/>
    <lineage>
        <taxon>Bacteria</taxon>
        <taxon>Bacillati</taxon>
        <taxon>Bacillota</taxon>
        <taxon>Clostridia</taxon>
        <taxon>Eubacteriales</taxon>
        <taxon>Eubacteriaceae</taxon>
        <taxon>Eubacterium</taxon>
    </lineage>
</organism>
<dbReference type="Gene3D" id="1.10.10.60">
    <property type="entry name" value="Homeodomain-like"/>
    <property type="match status" value="1"/>
</dbReference>
<reference evidence="2 3" key="1">
    <citation type="submission" date="2018-05" db="EMBL/GenBank/DDBJ databases">
        <title>Genome comparison of Eubacterium sp.</title>
        <authorList>
            <person name="Feng Y."/>
            <person name="Sanchez-Andrea I."/>
            <person name="Stams A.J.M."/>
            <person name="De Vos W.M."/>
        </authorList>
    </citation>
    <scope>NUCLEOTIDE SEQUENCE [LARGE SCALE GENOMIC DNA]</scope>
    <source>
        <strain evidence="2 3">YI</strain>
    </source>
</reference>
<keyword evidence="3" id="KW-1185">Reference proteome</keyword>
<gene>
    <name evidence="2" type="ORF">CPZ25_004290</name>
</gene>
<dbReference type="InterPro" id="IPR002197">
    <property type="entry name" value="HTH_Fis"/>
</dbReference>
<accession>A0A4P9C5E9</accession>
<evidence type="ECO:0000313" key="3">
    <source>
        <dbReference type="Proteomes" id="UP000218387"/>
    </source>
</evidence>
<name>A0A4P9C5E9_EUBML</name>
<feature type="domain" description="DNA binding HTH" evidence="1">
    <location>
        <begin position="21"/>
        <end position="56"/>
    </location>
</feature>
<dbReference type="AlphaFoldDB" id="A0A4P9C5E9"/>
<dbReference type="KEGG" id="emt:CPZ25_004290"/>
<protein>
    <recommendedName>
        <fullName evidence="1">DNA binding HTH domain-containing protein</fullName>
    </recommendedName>
</protein>
<dbReference type="GO" id="GO:0043565">
    <property type="term" value="F:sequence-specific DNA binding"/>
    <property type="evidence" value="ECO:0007669"/>
    <property type="project" value="InterPro"/>
</dbReference>
<evidence type="ECO:0000259" key="1">
    <source>
        <dbReference type="Pfam" id="PF02954"/>
    </source>
</evidence>
<proteinExistence type="predicted"/>